<proteinExistence type="predicted"/>
<name>A0A8T1TVT2_9STRA</name>
<organism evidence="1 2">
    <name type="scientific">Phytophthora cactorum</name>
    <dbReference type="NCBI Taxonomy" id="29920"/>
    <lineage>
        <taxon>Eukaryota</taxon>
        <taxon>Sar</taxon>
        <taxon>Stramenopiles</taxon>
        <taxon>Oomycota</taxon>
        <taxon>Peronosporomycetes</taxon>
        <taxon>Peronosporales</taxon>
        <taxon>Peronosporaceae</taxon>
        <taxon>Phytophthora</taxon>
    </lineage>
</organism>
<evidence type="ECO:0008006" key="3">
    <source>
        <dbReference type="Google" id="ProtNLM"/>
    </source>
</evidence>
<feature type="non-terminal residue" evidence="1">
    <location>
        <position position="152"/>
    </location>
</feature>
<dbReference type="AlphaFoldDB" id="A0A8T1TVT2"/>
<dbReference type="OrthoDB" id="10662870at2759"/>
<dbReference type="EMBL" id="JAENGZ010001676">
    <property type="protein sequence ID" value="KAG6946801.1"/>
    <property type="molecule type" value="Genomic_DNA"/>
</dbReference>
<evidence type="ECO:0000313" key="1">
    <source>
        <dbReference type="EMBL" id="KAG6946801.1"/>
    </source>
</evidence>
<comment type="caution">
    <text evidence="1">The sequence shown here is derived from an EMBL/GenBank/DDBJ whole genome shotgun (WGS) entry which is preliminary data.</text>
</comment>
<gene>
    <name evidence="1" type="ORF">JG687_00016522</name>
</gene>
<protein>
    <recommendedName>
        <fullName evidence="3">RxLR effector protein</fullName>
    </recommendedName>
</protein>
<reference evidence="1" key="1">
    <citation type="submission" date="2021-01" db="EMBL/GenBank/DDBJ databases">
        <title>Phytophthora aleatoria, a newly-described species from Pinus radiata is distinct from Phytophthora cactorum isolates based on comparative genomics.</title>
        <authorList>
            <person name="Mcdougal R."/>
            <person name="Panda P."/>
            <person name="Williams N."/>
            <person name="Studholme D.J."/>
        </authorList>
    </citation>
    <scope>NUCLEOTIDE SEQUENCE</scope>
    <source>
        <strain evidence="1">NZFS 3830</strain>
    </source>
</reference>
<sequence>MITASSVTVTKSRASNRLTDARGHRHLGVRARSVVDNDDDISEEKTIGIKLPGTAKLQSLVSSQAFKKFATNVKLRLTSVGSLKRKADEIFSHLKLKVDEDAFLKNPLLRTWMSYEKKLGTKSLNHALLLKLRERYDDAELANMLIVAKMAA</sequence>
<evidence type="ECO:0000313" key="2">
    <source>
        <dbReference type="Proteomes" id="UP000688947"/>
    </source>
</evidence>
<accession>A0A8T1TVT2</accession>
<dbReference type="Proteomes" id="UP000688947">
    <property type="component" value="Unassembled WGS sequence"/>
</dbReference>